<gene>
    <name evidence="1" type="ORF">S12H4_54207</name>
</gene>
<evidence type="ECO:0000313" key="1">
    <source>
        <dbReference type="EMBL" id="GAJ08324.1"/>
    </source>
</evidence>
<proteinExistence type="predicted"/>
<dbReference type="AlphaFoldDB" id="X1TSS9"/>
<organism evidence="1">
    <name type="scientific">marine sediment metagenome</name>
    <dbReference type="NCBI Taxonomy" id="412755"/>
    <lineage>
        <taxon>unclassified sequences</taxon>
        <taxon>metagenomes</taxon>
        <taxon>ecological metagenomes</taxon>
    </lineage>
</organism>
<accession>X1TSS9</accession>
<name>X1TSS9_9ZZZZ</name>
<sequence length="104" mass="11857">MRASQNARQLGRTDYLLRIRVNLSSQPVAVALLEAKREDEPPDKGLEQAKKYARLNHVPFVYSSNGYLFVEYDHFTGKTTEPSPLEKFPRPFSYCFSSDDGQGN</sequence>
<dbReference type="EMBL" id="BARW01034619">
    <property type="protein sequence ID" value="GAJ08324.1"/>
    <property type="molecule type" value="Genomic_DNA"/>
</dbReference>
<dbReference type="Gene3D" id="3.90.1570.30">
    <property type="match status" value="1"/>
</dbReference>
<reference evidence="1" key="1">
    <citation type="journal article" date="2014" name="Front. Microbiol.">
        <title>High frequency of phylogenetically diverse reductive dehalogenase-homologous genes in deep subseafloor sedimentary metagenomes.</title>
        <authorList>
            <person name="Kawai M."/>
            <person name="Futagami T."/>
            <person name="Toyoda A."/>
            <person name="Takaki Y."/>
            <person name="Nishi S."/>
            <person name="Hori S."/>
            <person name="Arai W."/>
            <person name="Tsubouchi T."/>
            <person name="Morono Y."/>
            <person name="Uchiyama I."/>
            <person name="Ito T."/>
            <person name="Fujiyama A."/>
            <person name="Inagaki F."/>
            <person name="Takami H."/>
        </authorList>
    </citation>
    <scope>NUCLEOTIDE SEQUENCE</scope>
    <source>
        <strain evidence="1">Expedition CK06-06</strain>
    </source>
</reference>
<evidence type="ECO:0008006" key="2">
    <source>
        <dbReference type="Google" id="ProtNLM"/>
    </source>
</evidence>
<comment type="caution">
    <text evidence="1">The sequence shown here is derived from an EMBL/GenBank/DDBJ whole genome shotgun (WGS) entry which is preliminary data.</text>
</comment>
<protein>
    <recommendedName>
        <fullName evidence="2">Type I restriction enzyme R protein N-terminal domain-containing protein</fullName>
    </recommendedName>
</protein>